<reference evidence="2 3" key="1">
    <citation type="journal article" date="2023" name="Commun. Biol.">
        <title>Reorganization of the ancestral sex-determining regions during the evolution of trioecy in Pleodorina starrii.</title>
        <authorList>
            <person name="Takahashi K."/>
            <person name="Suzuki S."/>
            <person name="Kawai-Toyooka H."/>
            <person name="Yamamoto K."/>
            <person name="Hamaji T."/>
            <person name="Ootsuki R."/>
            <person name="Yamaguchi H."/>
            <person name="Kawachi M."/>
            <person name="Higashiyama T."/>
            <person name="Nozaki H."/>
        </authorList>
    </citation>
    <scope>NUCLEOTIDE SEQUENCE [LARGE SCALE GENOMIC DNA]</scope>
    <source>
        <strain evidence="2 3">NIES-4479</strain>
    </source>
</reference>
<dbReference type="PANTHER" id="PTHR46667">
    <property type="entry name" value="OS05G0182700 PROTEIN"/>
    <property type="match status" value="1"/>
</dbReference>
<dbReference type="Pfam" id="PF07889">
    <property type="entry name" value="DUF1664"/>
    <property type="match status" value="1"/>
</dbReference>
<dbReference type="PANTHER" id="PTHR46667:SF6">
    <property type="entry name" value="OS01G0185100 PROTEIN"/>
    <property type="match status" value="1"/>
</dbReference>
<dbReference type="AlphaFoldDB" id="A0A9W6BJ35"/>
<sequence length="387" mass="40186">MPSWPTALGGMFLTGYAATQAHKVGIDSPTSLVATALKTLNNENLPSSSGRSSNTELTVLQGEVDRLHKLLSDVVRDRGNNSGYTVIHTGRGGWSVYIIPAAVVGGVVYLYVKIRGVAVSDFFMVTNRSLQQFRDLVSSSMTQLWEELRKQKDEFIKRISTVGEQQQAMMAQQSAMDTKLRDVSSKVEEIRDISDSIESRVGQMDHNINMMSSAVNRANEGIFLLCSAVAEVTRRVGMDNSRLKSYVQAAPPEIANNPGLRTLLAGFGSGEQPALPAAVLSASSSISGGGGGGGGGSVTGVITEVSEVVEGCGGGGGGEGALAALGVSAARQGSEIGVMYRRNSLASVPSLRSTGSMLGSLWSSSSANFAGAGSSNGGRSSAGVNGI</sequence>
<dbReference type="Proteomes" id="UP001165080">
    <property type="component" value="Unassembled WGS sequence"/>
</dbReference>
<comment type="caution">
    <text evidence="2">The sequence shown here is derived from an EMBL/GenBank/DDBJ whole genome shotgun (WGS) entry which is preliminary data.</text>
</comment>
<gene>
    <name evidence="2" type="primary">PLEST002318</name>
    <name evidence="2" type="ORF">PLESTB_000704000</name>
</gene>
<protein>
    <recommendedName>
        <fullName evidence="1">DUF1664 domain-containing protein</fullName>
    </recommendedName>
</protein>
<accession>A0A9W6BJ35</accession>
<evidence type="ECO:0000259" key="1">
    <source>
        <dbReference type="Pfam" id="PF07889"/>
    </source>
</evidence>
<proteinExistence type="predicted"/>
<evidence type="ECO:0000313" key="3">
    <source>
        <dbReference type="Proteomes" id="UP001165080"/>
    </source>
</evidence>
<name>A0A9W6BJ35_9CHLO</name>
<dbReference type="EMBL" id="BRXU01000007">
    <property type="protein sequence ID" value="GLC53064.1"/>
    <property type="molecule type" value="Genomic_DNA"/>
</dbReference>
<dbReference type="OrthoDB" id="544175at2759"/>
<evidence type="ECO:0000313" key="2">
    <source>
        <dbReference type="EMBL" id="GLC53064.1"/>
    </source>
</evidence>
<keyword evidence="3" id="KW-1185">Reference proteome</keyword>
<dbReference type="InterPro" id="IPR012458">
    <property type="entry name" value="DUF1664"/>
</dbReference>
<feature type="domain" description="DUF1664" evidence="1">
    <location>
        <begin position="92"/>
        <end position="212"/>
    </location>
</feature>
<organism evidence="2 3">
    <name type="scientific">Pleodorina starrii</name>
    <dbReference type="NCBI Taxonomy" id="330485"/>
    <lineage>
        <taxon>Eukaryota</taxon>
        <taxon>Viridiplantae</taxon>
        <taxon>Chlorophyta</taxon>
        <taxon>core chlorophytes</taxon>
        <taxon>Chlorophyceae</taxon>
        <taxon>CS clade</taxon>
        <taxon>Chlamydomonadales</taxon>
        <taxon>Volvocaceae</taxon>
        <taxon>Pleodorina</taxon>
    </lineage>
</organism>